<evidence type="ECO:0000256" key="4">
    <source>
        <dbReference type="ARBA" id="ARBA00023239"/>
    </source>
</evidence>
<dbReference type="Proteomes" id="UP000305888">
    <property type="component" value="Plasmid pD4M1A"/>
</dbReference>
<dbReference type="OrthoDB" id="6579831at2"/>
<dbReference type="PANTHER" id="PTHR10889:SF3">
    <property type="entry name" value="DEOXYRIBOSE-PHOSPHATE ALDOLASE"/>
    <property type="match status" value="1"/>
</dbReference>
<keyword evidence="8" id="KW-0614">Plasmid</keyword>
<evidence type="ECO:0000256" key="1">
    <source>
        <dbReference type="ARBA" id="ARBA00004816"/>
    </source>
</evidence>
<reference evidence="8 9" key="1">
    <citation type="submission" date="2019-06" db="EMBL/GenBank/DDBJ databases">
        <title>Genome sequence of Rhodobacteraceae bacterium D4M1.</title>
        <authorList>
            <person name="Cao J."/>
        </authorList>
    </citation>
    <scope>NUCLEOTIDE SEQUENCE [LARGE SCALE GENOMIC DNA]</scope>
    <source>
        <strain evidence="8 9">D4M1</strain>
        <plasmid evidence="9">pd4m1a</plasmid>
    </source>
</reference>
<dbReference type="SUPFAM" id="SSF51569">
    <property type="entry name" value="Aldolase"/>
    <property type="match status" value="1"/>
</dbReference>
<keyword evidence="4 8" id="KW-0456">Lyase</keyword>
<dbReference type="InterPro" id="IPR011343">
    <property type="entry name" value="DeoC"/>
</dbReference>
<dbReference type="EMBL" id="CP040819">
    <property type="protein sequence ID" value="QDL94150.1"/>
    <property type="molecule type" value="Genomic_DNA"/>
</dbReference>
<evidence type="ECO:0000256" key="7">
    <source>
        <dbReference type="NCBIfam" id="TIGR00126"/>
    </source>
</evidence>
<proteinExistence type="inferred from homology"/>
<dbReference type="AlphaFoldDB" id="A0A5B8G2L9"/>
<dbReference type="KEGG" id="ppru:FDP22_20045"/>
<name>A0A5B8G2L9_9RHOB</name>
<dbReference type="Pfam" id="PF01791">
    <property type="entry name" value="DeoC"/>
    <property type="match status" value="1"/>
</dbReference>
<gene>
    <name evidence="8" type="primary">deoC</name>
    <name evidence="8" type="ORF">FDP22_20045</name>
</gene>
<dbReference type="InterPro" id="IPR013785">
    <property type="entry name" value="Aldolase_TIM"/>
</dbReference>
<dbReference type="NCBIfam" id="TIGR00126">
    <property type="entry name" value="deoC"/>
    <property type="match status" value="1"/>
</dbReference>
<accession>A0A5B8G2L9</accession>
<evidence type="ECO:0000313" key="8">
    <source>
        <dbReference type="EMBL" id="QDL94150.1"/>
    </source>
</evidence>
<geneLocation type="plasmid" evidence="9">
    <name>pd4m1a</name>
</geneLocation>
<evidence type="ECO:0000256" key="5">
    <source>
        <dbReference type="ARBA" id="ARBA00023270"/>
    </source>
</evidence>
<comment type="pathway">
    <text evidence="1">Carbohydrate degradation; 2-deoxy-D-ribose 1-phosphate degradation; D-glyceraldehyde 3-phosphate and acetaldehyde from 2-deoxy-alpha-D-ribose 1-phosphate: step 2/2.</text>
</comment>
<dbReference type="Gene3D" id="3.20.20.70">
    <property type="entry name" value="Aldolase class I"/>
    <property type="match status" value="1"/>
</dbReference>
<dbReference type="RefSeq" id="WP_138577985.1">
    <property type="nucleotide sequence ID" value="NZ_CP040819.1"/>
</dbReference>
<dbReference type="GO" id="GO:0009264">
    <property type="term" value="P:deoxyribonucleotide catabolic process"/>
    <property type="evidence" value="ECO:0007669"/>
    <property type="project" value="UniProtKB-UniRule"/>
</dbReference>
<dbReference type="CDD" id="cd00959">
    <property type="entry name" value="DeoC"/>
    <property type="match status" value="1"/>
</dbReference>
<dbReference type="PIRSF" id="PIRSF001357">
    <property type="entry name" value="DeoC"/>
    <property type="match status" value="1"/>
</dbReference>
<evidence type="ECO:0000313" key="9">
    <source>
        <dbReference type="Proteomes" id="UP000305888"/>
    </source>
</evidence>
<sequence>MTPEIAATRALACLDLTNLEDGCTGDDIAALCARADTRHGPVAAVCIWPKFVAQAKGLLSLSTVRVATVVNFPGGDAPASEVMAMTEEAVADGADEIDMVIPYRHLMEGEPEAVRAMVERVKSCAGQATVKAILETGILNDDAMISRAAALAIDGGADFIKTSTGKIPMNATHRAVRLMLEAVAEHDNRLIGVKPSGGVRTLEDATSYLDIADEVMGADWVSPLTFRFGASSLLDALLATLAGRLPADDGITGGY</sequence>
<dbReference type="GO" id="GO:0004139">
    <property type="term" value="F:deoxyribose-phosphate aldolase activity"/>
    <property type="evidence" value="ECO:0007669"/>
    <property type="project" value="UniProtKB-UniRule"/>
</dbReference>
<keyword evidence="5" id="KW-0704">Schiff base</keyword>
<dbReference type="SMART" id="SM01133">
    <property type="entry name" value="DeoC"/>
    <property type="match status" value="1"/>
</dbReference>
<evidence type="ECO:0000256" key="6">
    <source>
        <dbReference type="ARBA" id="ARBA00048791"/>
    </source>
</evidence>
<dbReference type="EC" id="4.1.2.4" evidence="3 7"/>
<dbReference type="PANTHER" id="PTHR10889">
    <property type="entry name" value="DEOXYRIBOSE-PHOSPHATE ALDOLASE"/>
    <property type="match status" value="1"/>
</dbReference>
<dbReference type="GO" id="GO:0005737">
    <property type="term" value="C:cytoplasm"/>
    <property type="evidence" value="ECO:0007669"/>
    <property type="project" value="InterPro"/>
</dbReference>
<dbReference type="GO" id="GO:0016052">
    <property type="term" value="P:carbohydrate catabolic process"/>
    <property type="evidence" value="ECO:0007669"/>
    <property type="project" value="TreeGrafter"/>
</dbReference>
<evidence type="ECO:0000256" key="2">
    <source>
        <dbReference type="ARBA" id="ARBA00009473"/>
    </source>
</evidence>
<organism evidence="8 9">
    <name type="scientific">Paroceanicella profunda</name>
    <dbReference type="NCBI Taxonomy" id="2579971"/>
    <lineage>
        <taxon>Bacteria</taxon>
        <taxon>Pseudomonadati</taxon>
        <taxon>Pseudomonadota</taxon>
        <taxon>Alphaproteobacteria</taxon>
        <taxon>Rhodobacterales</taxon>
        <taxon>Paracoccaceae</taxon>
        <taxon>Paroceanicella</taxon>
    </lineage>
</organism>
<keyword evidence="9" id="KW-1185">Reference proteome</keyword>
<comment type="similarity">
    <text evidence="2">Belongs to the DeoC/FbaB aldolase family. DeoC type 2 subfamily.</text>
</comment>
<comment type="catalytic activity">
    <reaction evidence="6">
        <text>2-deoxy-D-ribose 5-phosphate = D-glyceraldehyde 3-phosphate + acetaldehyde</text>
        <dbReference type="Rhea" id="RHEA:12821"/>
        <dbReference type="ChEBI" id="CHEBI:15343"/>
        <dbReference type="ChEBI" id="CHEBI:59776"/>
        <dbReference type="ChEBI" id="CHEBI:62877"/>
        <dbReference type="EC" id="4.1.2.4"/>
    </reaction>
</comment>
<evidence type="ECO:0000256" key="3">
    <source>
        <dbReference type="ARBA" id="ARBA00012515"/>
    </source>
</evidence>
<dbReference type="InterPro" id="IPR002915">
    <property type="entry name" value="DeoC/FbaB/LacD_aldolase"/>
</dbReference>
<protein>
    <recommendedName>
        <fullName evidence="3 7">Deoxyribose-phosphate aldolase</fullName>
        <ecNumber evidence="3 7">4.1.2.4</ecNumber>
    </recommendedName>
</protein>